<proteinExistence type="predicted"/>
<dbReference type="Proteomes" id="UP001652740">
    <property type="component" value="Unplaced"/>
</dbReference>
<dbReference type="GO" id="GO:0003676">
    <property type="term" value="F:nucleic acid binding"/>
    <property type="evidence" value="ECO:0007669"/>
    <property type="project" value="InterPro"/>
</dbReference>
<dbReference type="InterPro" id="IPR001888">
    <property type="entry name" value="Transposase_1"/>
</dbReference>
<dbReference type="GO" id="GO:0005634">
    <property type="term" value="C:nucleus"/>
    <property type="evidence" value="ECO:0007669"/>
    <property type="project" value="UniProtKB-SubCell"/>
</dbReference>
<dbReference type="Pfam" id="PF17906">
    <property type="entry name" value="HTH_48"/>
    <property type="match status" value="1"/>
</dbReference>
<evidence type="ECO:0000313" key="4">
    <source>
        <dbReference type="RefSeq" id="XP_026760939.1"/>
    </source>
</evidence>
<dbReference type="InterPro" id="IPR052709">
    <property type="entry name" value="Transposase-MT_Hybrid"/>
</dbReference>
<organism evidence="3 4">
    <name type="scientific">Galleria mellonella</name>
    <name type="common">Greater wax moth</name>
    <dbReference type="NCBI Taxonomy" id="7137"/>
    <lineage>
        <taxon>Eukaryota</taxon>
        <taxon>Metazoa</taxon>
        <taxon>Ecdysozoa</taxon>
        <taxon>Arthropoda</taxon>
        <taxon>Hexapoda</taxon>
        <taxon>Insecta</taxon>
        <taxon>Pterygota</taxon>
        <taxon>Neoptera</taxon>
        <taxon>Endopterygota</taxon>
        <taxon>Lepidoptera</taxon>
        <taxon>Glossata</taxon>
        <taxon>Ditrysia</taxon>
        <taxon>Pyraloidea</taxon>
        <taxon>Pyralidae</taxon>
        <taxon>Galleriinae</taxon>
        <taxon>Galleria</taxon>
    </lineage>
</organism>
<dbReference type="PANTHER" id="PTHR46060">
    <property type="entry name" value="MARINER MOS1 TRANSPOSASE-LIKE PROTEIN"/>
    <property type="match status" value="1"/>
</dbReference>
<evidence type="ECO:0000259" key="2">
    <source>
        <dbReference type="Pfam" id="PF17906"/>
    </source>
</evidence>
<name>A0A6J1WXH0_GALME</name>
<dbReference type="AlphaFoldDB" id="A0A6J1WXH0"/>
<keyword evidence="3" id="KW-1185">Reference proteome</keyword>
<dbReference type="Pfam" id="PF01359">
    <property type="entry name" value="Transposase_1"/>
    <property type="match status" value="1"/>
</dbReference>
<dbReference type="RefSeq" id="XP_026760939.1">
    <property type="nucleotide sequence ID" value="XM_026905138.1"/>
</dbReference>
<dbReference type="InterPro" id="IPR036397">
    <property type="entry name" value="RNaseH_sf"/>
</dbReference>
<dbReference type="SUPFAM" id="SSF46689">
    <property type="entry name" value="Homeodomain-like"/>
    <property type="match status" value="1"/>
</dbReference>
<dbReference type="PANTHER" id="PTHR46060:SF1">
    <property type="entry name" value="MARINER MOS1 TRANSPOSASE-LIKE PROTEIN"/>
    <property type="match status" value="1"/>
</dbReference>
<evidence type="ECO:0000313" key="3">
    <source>
        <dbReference type="Proteomes" id="UP001652740"/>
    </source>
</evidence>
<dbReference type="Gene3D" id="1.10.10.1450">
    <property type="match status" value="1"/>
</dbReference>
<gene>
    <name evidence="4" type="primary">LOC113519912</name>
</gene>
<feature type="domain" description="Mos1 transposase HTH" evidence="2">
    <location>
        <begin position="5"/>
        <end position="51"/>
    </location>
</feature>
<dbReference type="KEGG" id="gmw:113519912"/>
<accession>A0A6J1WXH0</accession>
<dbReference type="InterPro" id="IPR009057">
    <property type="entry name" value="Homeodomain-like_sf"/>
</dbReference>
<reference evidence="4" key="1">
    <citation type="submission" date="2025-08" db="UniProtKB">
        <authorList>
            <consortium name="RefSeq"/>
        </authorList>
    </citation>
    <scope>IDENTIFICATION</scope>
    <source>
        <tissue evidence="4">Whole larvae</tissue>
    </source>
</reference>
<dbReference type="InterPro" id="IPR041426">
    <property type="entry name" value="Mos1_HTH"/>
</dbReference>
<evidence type="ECO:0000256" key="1">
    <source>
        <dbReference type="ARBA" id="ARBA00004123"/>
    </source>
</evidence>
<comment type="subcellular location">
    <subcellularLocation>
        <location evidence="1">Nucleus</location>
    </subcellularLocation>
</comment>
<dbReference type="InParanoid" id="A0A6J1WXH0"/>
<protein>
    <submittedName>
        <fullName evidence="4">Histone-lysine N-methyltransferase SETMAR-like</fullName>
    </submittedName>
</protein>
<dbReference type="OrthoDB" id="10017160at2759"/>
<dbReference type="Gene3D" id="3.30.420.10">
    <property type="entry name" value="Ribonuclease H-like superfamily/Ribonuclease H"/>
    <property type="match status" value="1"/>
</dbReference>
<dbReference type="GeneID" id="113519912"/>
<sequence>MELSRKDFRAMIFYDFKSSLSPQDCAARLQNAFGREAPCLSTVRRWYAEFERSRVSLHGEFREGRPPTAVNENNVATVKRLIEENPQIIYEAIRELLRISMSQIQKILHEELRVRKLCCRWIPHELTAEQKRARVEWCLQMLLQYDHGHYNAVYDIVTGDETWIYYFEPEEKQQSCVWVFENENRPTKVKQARNVGKKMITFFFSATDPICTIPLEDQKSINAEWYFTICLPRVLEKVRERRPKSRILLHHDNASSHTANKTKSFLASEKVQLVTHPAYSPNLVSCDFCFFPKIKDLMRGFTFTNSEEAVIVFNQHVENMPSDLWSSCFKKWFDRMKKCLKCKEEYFGKQ</sequence>